<reference evidence="2 4" key="3">
    <citation type="journal article" date="2015" name="BMC Genomics">
        <title>The completed genome sequence of the pathogenic ascomycete fungus Fusarium graminearum.</title>
        <authorList>
            <person name="King R."/>
            <person name="Urban M."/>
            <person name="Hammond-Kosack M.C."/>
            <person name="Hassani-Pak K."/>
            <person name="Hammond-Kosack K.E."/>
        </authorList>
    </citation>
    <scope>NUCLEOTIDE SEQUENCE [LARGE SCALE GENOMIC DNA]</scope>
    <source>
        <strain evidence="4">ATCC MYA-4620 / CBS 123657 / FGSC 9075 / NRRL 31084 / PH-1</strain>
        <strain evidence="2">PH-1</strain>
    </source>
</reference>
<gene>
    <name evidence="3" type="primary">FG10628.1</name>
    <name evidence="2" type="ORF">FGRAMPH1_01T08569</name>
</gene>
<dbReference type="InParanoid" id="A0A098DCB1"/>
<dbReference type="AlphaFoldDB" id="A0A098DCB1"/>
<protein>
    <submittedName>
        <fullName evidence="2">Chromosome 1, complete genome</fullName>
    </submittedName>
</protein>
<feature type="region of interest" description="Disordered" evidence="1">
    <location>
        <begin position="474"/>
        <end position="561"/>
    </location>
</feature>
<name>A0A098DCB1_GIBZE</name>
<accession>A0A098DCB1</accession>
<dbReference type="EMBL" id="HG970332">
    <property type="protein sequence ID" value="CEF76087.1"/>
    <property type="molecule type" value="Genomic_DNA"/>
</dbReference>
<feature type="compositionally biased region" description="Basic and acidic residues" evidence="1">
    <location>
        <begin position="493"/>
        <end position="561"/>
    </location>
</feature>
<evidence type="ECO:0000256" key="1">
    <source>
        <dbReference type="SAM" id="MobiDB-lite"/>
    </source>
</evidence>
<reference evidence="3" key="4">
    <citation type="submission" date="2017-01" db="UniProtKB">
        <authorList>
            <consortium name="EnsemblFungi"/>
        </authorList>
    </citation>
    <scope>IDENTIFICATION</scope>
    <source>
        <strain evidence="3">PH-1 / ATCC MYA-4620 / FGSC 9075 / NRRL 31084</strain>
    </source>
</reference>
<organism evidence="2 4">
    <name type="scientific">Gibberella zeae (strain ATCC MYA-4620 / CBS 123657 / FGSC 9075 / NRRL 31084 / PH-1)</name>
    <name type="common">Wheat head blight fungus</name>
    <name type="synonym">Fusarium graminearum</name>
    <dbReference type="NCBI Taxonomy" id="229533"/>
    <lineage>
        <taxon>Eukaryota</taxon>
        <taxon>Fungi</taxon>
        <taxon>Dikarya</taxon>
        <taxon>Ascomycota</taxon>
        <taxon>Pezizomycotina</taxon>
        <taxon>Sordariomycetes</taxon>
        <taxon>Hypocreomycetidae</taxon>
        <taxon>Hypocreales</taxon>
        <taxon>Nectriaceae</taxon>
        <taxon>Fusarium</taxon>
    </lineage>
</organism>
<dbReference type="eggNOG" id="ENOG502RR6Y">
    <property type="taxonomic scope" value="Eukaryota"/>
</dbReference>
<keyword evidence="4" id="KW-1185">Reference proteome</keyword>
<dbReference type="Proteomes" id="UP000070720">
    <property type="component" value="Chromosome 1"/>
</dbReference>
<evidence type="ECO:0000313" key="3">
    <source>
        <dbReference type="EnsemblFungi" id="CEF76087"/>
    </source>
</evidence>
<reference evidence="3 4" key="2">
    <citation type="journal article" date="2010" name="Nature">
        <title>Comparative genomics reveals mobile pathogenicity chromosomes in Fusarium.</title>
        <authorList>
            <person name="Ma L.J."/>
            <person name="van der Does H.C."/>
            <person name="Borkovich K.A."/>
            <person name="Coleman J.J."/>
            <person name="Daboussi M.J."/>
            <person name="Di Pietro A."/>
            <person name="Dufresne M."/>
            <person name="Freitag M."/>
            <person name="Grabherr M."/>
            <person name="Henrissat B."/>
            <person name="Houterman P.M."/>
            <person name="Kang S."/>
            <person name="Shim W.B."/>
            <person name="Woloshuk C."/>
            <person name="Xie X."/>
            <person name="Xu J.R."/>
            <person name="Antoniw J."/>
            <person name="Baker S.E."/>
            <person name="Bluhm B.H."/>
            <person name="Breakspear A."/>
            <person name="Brown D.W."/>
            <person name="Butchko R.A."/>
            <person name="Chapman S."/>
            <person name="Coulson R."/>
            <person name="Coutinho P.M."/>
            <person name="Danchin E.G."/>
            <person name="Diener A."/>
            <person name="Gale L.R."/>
            <person name="Gardiner D.M."/>
            <person name="Goff S."/>
            <person name="Hammond-Kosack K.E."/>
            <person name="Hilburn K."/>
            <person name="Hua-Van A."/>
            <person name="Jonkers W."/>
            <person name="Kazan K."/>
            <person name="Kodira C.D."/>
            <person name="Koehrsen M."/>
            <person name="Kumar L."/>
            <person name="Lee Y.H."/>
            <person name="Li L."/>
            <person name="Manners J.M."/>
            <person name="Miranda-Saavedra D."/>
            <person name="Mukherjee M."/>
            <person name="Park G."/>
            <person name="Park J."/>
            <person name="Park S.Y."/>
            <person name="Proctor R.H."/>
            <person name="Regev A."/>
            <person name="Ruiz-Roldan M.C."/>
            <person name="Sain D."/>
            <person name="Sakthikumar S."/>
            <person name="Sykes S."/>
            <person name="Schwartz D.C."/>
            <person name="Turgeon B.G."/>
            <person name="Wapinski I."/>
            <person name="Yoder O."/>
            <person name="Young S."/>
            <person name="Zeng Q."/>
            <person name="Zhou S."/>
            <person name="Galagan J."/>
            <person name="Cuomo C.A."/>
            <person name="Kistler H.C."/>
            <person name="Rep M."/>
        </authorList>
    </citation>
    <scope>GENOME REANNOTATION</scope>
    <source>
        <strain evidence="4">ATCC MYA-4620 / CBS 123657 / FGSC 9075 / NRRL 31084 / PH-1</strain>
        <strain evidence="3">PH-1 / ATCC MYA-4620 / FGSC 9075 / NRRL 31084</strain>
    </source>
</reference>
<evidence type="ECO:0000313" key="4">
    <source>
        <dbReference type="Proteomes" id="UP000070720"/>
    </source>
</evidence>
<accession>A0A0E0RXW2</accession>
<feature type="compositionally biased region" description="Polar residues" evidence="1">
    <location>
        <begin position="482"/>
        <end position="492"/>
    </location>
</feature>
<evidence type="ECO:0000313" key="2">
    <source>
        <dbReference type="EMBL" id="CEF76087.1"/>
    </source>
</evidence>
<proteinExistence type="predicted"/>
<sequence length="561" mass="59515">MSSGFTITVTNNVGYDVDIFNVFSPVSNPTPGTPVALTYTKLATVPNGAVAQQVQGVPGGSSLQAMITGNIETLNGNYYQQFPAAVMGVSLFAMTLDFTLTSEMLQNMVDSFQFIKYMQANPSSAQAKGFRTALAQKTPEDAINAFFPTTASFQQCTYSTWNTVFTWQTQFTSAWQGTYYLYPTDSSTAAPNATPTAPTLVATLAITASAEASSAVLTMAAKGGQSTPVAMPGDGTMQEQNIGTGNLSVSLNPVWLNVVQTSHKTGDVYNVIGAAFAGTINNVNVAGNINQLVVPSIPSTSPTFGSVMSSICHYSDKLGSLIGILTGVATVLIMFKDSKAAEKQRILDAQKEAKTESEAKDKEAKIKAESDAKFQSEFIQASPTVEFRASQAVDGYKEVAVADNVQKNMKTVLGEGEKLQQELTDDPSNPAIEKTDADLGGAVEDLMKADNPGTSLADDQAILKNVDKTVADTSEDLKTEVQDANNTASKSEQTAEKGVEKVAEDVKNQAEETKEVKKMEEAEAEAKVSDPVDGNDFRNEKREGGGEGEGKGEGVRIGEGE</sequence>
<dbReference type="VEuPathDB" id="FungiDB:FGRAMPH1_01G08569"/>
<reference evidence="3 4" key="1">
    <citation type="journal article" date="2007" name="Science">
        <title>The Fusarium graminearum genome reveals a link between localized polymorphism and pathogen specialization.</title>
        <authorList>
            <person name="Cuomo C.A."/>
            <person name="Gueldener U."/>
            <person name="Xu J.-R."/>
            <person name="Trail F."/>
            <person name="Turgeon B.G."/>
            <person name="Di Pietro A."/>
            <person name="Walton J.D."/>
            <person name="Ma L.-J."/>
            <person name="Baker S.E."/>
            <person name="Rep M."/>
            <person name="Adam G."/>
            <person name="Antoniw J."/>
            <person name="Baldwin T."/>
            <person name="Calvo S.E."/>
            <person name="Chang Y.-L."/>
            <person name="DeCaprio D."/>
            <person name="Gale L.R."/>
            <person name="Gnerre S."/>
            <person name="Goswami R.S."/>
            <person name="Hammond-Kosack K."/>
            <person name="Harris L.J."/>
            <person name="Hilburn K."/>
            <person name="Kennell J.C."/>
            <person name="Kroken S."/>
            <person name="Magnuson J.K."/>
            <person name="Mannhaupt G."/>
            <person name="Mauceli E.W."/>
            <person name="Mewes H.-W."/>
            <person name="Mitterbauer R."/>
            <person name="Muehlbauer G."/>
            <person name="Muensterkoetter M."/>
            <person name="Nelson D."/>
            <person name="O'Donnell K."/>
            <person name="Ouellet T."/>
            <person name="Qi W."/>
            <person name="Quesneville H."/>
            <person name="Roncero M.I.G."/>
            <person name="Seong K.-Y."/>
            <person name="Tetko I.V."/>
            <person name="Urban M."/>
            <person name="Waalwijk C."/>
            <person name="Ward T.J."/>
            <person name="Yao J."/>
            <person name="Birren B.W."/>
            <person name="Kistler H.C."/>
        </authorList>
    </citation>
    <scope>NUCLEOTIDE SEQUENCE [LARGE SCALE GENOMIC DNA]</scope>
    <source>
        <strain evidence="4">ATCC MYA-4620 / CBS 123657 / FGSC 9075 / NRRL 31084 / PH-1</strain>
        <strain evidence="3">PH-1 / ATCC MYA-4620 / FGSC 9075 / NRRL 31084</strain>
    </source>
</reference>
<dbReference type="EnsemblFungi" id="CEF76087">
    <property type="protein sequence ID" value="CEF76087"/>
    <property type="gene ID" value="FGRRES_17409"/>
</dbReference>